<reference evidence="2" key="1">
    <citation type="submission" date="2018-05" db="EMBL/GenBank/DDBJ databases">
        <authorList>
            <person name="Lanie J.A."/>
            <person name="Ng W.-L."/>
            <person name="Kazmierczak K.M."/>
            <person name="Andrzejewski T.M."/>
            <person name="Davidsen T.M."/>
            <person name="Wayne K.J."/>
            <person name="Tettelin H."/>
            <person name="Glass J.I."/>
            <person name="Rusch D."/>
            <person name="Podicherti R."/>
            <person name="Tsui H.-C.T."/>
            <person name="Winkler M.E."/>
        </authorList>
    </citation>
    <scope>NUCLEOTIDE SEQUENCE</scope>
</reference>
<organism evidence="2">
    <name type="scientific">marine metagenome</name>
    <dbReference type="NCBI Taxonomy" id="408172"/>
    <lineage>
        <taxon>unclassified sequences</taxon>
        <taxon>metagenomes</taxon>
        <taxon>ecological metagenomes</taxon>
    </lineage>
</organism>
<dbReference type="InterPro" id="IPR026444">
    <property type="entry name" value="Secre_tail"/>
</dbReference>
<evidence type="ECO:0000313" key="2">
    <source>
        <dbReference type="EMBL" id="SVC74768.1"/>
    </source>
</evidence>
<dbReference type="AlphaFoldDB" id="A0A382PQ40"/>
<proteinExistence type="predicted"/>
<dbReference type="NCBIfam" id="TIGR04183">
    <property type="entry name" value="Por_Secre_tail"/>
    <property type="match status" value="1"/>
</dbReference>
<evidence type="ECO:0000259" key="1">
    <source>
        <dbReference type="Pfam" id="PF13860"/>
    </source>
</evidence>
<gene>
    <name evidence="2" type="ORF">METZ01_LOCUS327622</name>
</gene>
<protein>
    <recommendedName>
        <fullName evidence="1">FlgD/Vpr Ig-like domain-containing protein</fullName>
    </recommendedName>
</protein>
<dbReference type="Gene3D" id="2.60.40.4070">
    <property type="match status" value="1"/>
</dbReference>
<dbReference type="InterPro" id="IPR025965">
    <property type="entry name" value="FlgD/Vpr_Ig-like"/>
</dbReference>
<feature type="non-terminal residue" evidence="2">
    <location>
        <position position="1"/>
    </location>
</feature>
<feature type="domain" description="FlgD/Vpr Ig-like" evidence="1">
    <location>
        <begin position="230"/>
        <end position="284"/>
    </location>
</feature>
<dbReference type="Pfam" id="PF13860">
    <property type="entry name" value="FlgD_ig"/>
    <property type="match status" value="1"/>
</dbReference>
<dbReference type="EMBL" id="UINC01108568">
    <property type="protein sequence ID" value="SVC74768.1"/>
    <property type="molecule type" value="Genomic_DNA"/>
</dbReference>
<accession>A0A382PQ40</accession>
<sequence>PFNEVTITLSEGWNLFSGLSTSISSDIMYNSDIVQGGTIYGLDGVYYEAETIEPGKGYWVRATQDGETTLSSGSSAKQVSFVNRVEDANSITFSNEKHSTKLYFGAEIPEEEILSYSLPPTFPQMEFDVRFSGDMKYVKEAGDIEILNTSDFIFIDYNLSNKTDDNLIWVMTTQSGEEYILDGSDKIIISGNTSMLKLHLKNTIPSEIALVAAYPNPFNPVTTIGYSIPDIKNVKLEIYDLQGKMIRQLVNTSQSPGQYFVDWDGRNLYGQSVSSGTYIYKLTAGEFSRANKIVFLK</sequence>
<name>A0A382PQ40_9ZZZZ</name>